<proteinExistence type="predicted"/>
<protein>
    <submittedName>
        <fullName evidence="2">Molybdopterin biosynthesis protein</fullName>
    </submittedName>
</protein>
<dbReference type="RefSeq" id="WP_135428792.1">
    <property type="nucleotide sequence ID" value="NZ_RPEM01000001.1"/>
</dbReference>
<evidence type="ECO:0000313" key="2">
    <source>
        <dbReference type="EMBL" id="TGD45411.1"/>
    </source>
</evidence>
<evidence type="ECO:0000259" key="1">
    <source>
        <dbReference type="SMART" id="SM00852"/>
    </source>
</evidence>
<keyword evidence="3" id="KW-1185">Reference proteome</keyword>
<feature type="domain" description="MoaB/Mog" evidence="1">
    <location>
        <begin position="172"/>
        <end position="302"/>
    </location>
</feature>
<dbReference type="CDD" id="cd03522">
    <property type="entry name" value="MoeA_like"/>
    <property type="match status" value="1"/>
</dbReference>
<organism evidence="2 3">
    <name type="scientific">Pseudotabrizicola sediminis</name>
    <dbReference type="NCBI Taxonomy" id="2486418"/>
    <lineage>
        <taxon>Bacteria</taxon>
        <taxon>Pseudomonadati</taxon>
        <taxon>Pseudomonadota</taxon>
        <taxon>Alphaproteobacteria</taxon>
        <taxon>Rhodobacterales</taxon>
        <taxon>Paracoccaceae</taxon>
        <taxon>Pseudotabrizicola</taxon>
    </lineage>
</organism>
<dbReference type="Pfam" id="PF00994">
    <property type="entry name" value="MoCF_biosynth"/>
    <property type="match status" value="1"/>
</dbReference>
<dbReference type="Gene3D" id="3.40.980.10">
    <property type="entry name" value="MoaB/Mog-like domain"/>
    <property type="match status" value="1"/>
</dbReference>
<dbReference type="EMBL" id="RPEM01000001">
    <property type="protein sequence ID" value="TGD45411.1"/>
    <property type="molecule type" value="Genomic_DNA"/>
</dbReference>
<dbReference type="InterPro" id="IPR036425">
    <property type="entry name" value="MoaB/Mog-like_dom_sf"/>
</dbReference>
<evidence type="ECO:0000313" key="3">
    <source>
        <dbReference type="Proteomes" id="UP000297741"/>
    </source>
</evidence>
<sequence length="336" mass="34271">MIFAEVPLDLAEGAVLAHSVLEGAGRLRKGVVLGAGELALLRAAGVTQVTVARLEPGDVAEDHAATRLARALVPDPGAAGLAVTTAFTGRVNLNAIGPGVVGLDAAAIHALNRVDPSITLATLAPYTRVEAGTLVGTVKIISYSVPEVSLVRSCDLARAAIKVHPVALPDAGLILTEVPGLPAKLAAKGRAAVEARLRALGMRLAACEVVAHDEAALAGAMARLPGAMVLILTGSATSDLHDTAPQALRRAGGRVARFGMPVDPGNLLFHGQLGDRPVIGLPGCARSPALNGADWVLERLACGLTLGDDDIAAMGVGGLLKEIPIRPQPREARRPA</sequence>
<dbReference type="InterPro" id="IPR001453">
    <property type="entry name" value="MoaB/Mog_dom"/>
</dbReference>
<accession>A0ABY2KRU9</accession>
<dbReference type="SMART" id="SM00852">
    <property type="entry name" value="MoCF_biosynth"/>
    <property type="match status" value="1"/>
</dbReference>
<gene>
    <name evidence="2" type="ORF">EEB11_02410</name>
</gene>
<dbReference type="Proteomes" id="UP000297741">
    <property type="component" value="Unassembled WGS sequence"/>
</dbReference>
<comment type="caution">
    <text evidence="2">The sequence shown here is derived from an EMBL/GenBank/DDBJ whole genome shotgun (WGS) entry which is preliminary data.</text>
</comment>
<dbReference type="SUPFAM" id="SSF53218">
    <property type="entry name" value="Molybdenum cofactor biosynthesis proteins"/>
    <property type="match status" value="1"/>
</dbReference>
<reference evidence="2 3" key="1">
    <citation type="submission" date="2018-11" db="EMBL/GenBank/DDBJ databases">
        <title>Tabrizicola sp. isolated from sediment of alpine lake.</title>
        <authorList>
            <person name="Liu Z."/>
        </authorList>
    </citation>
    <scope>NUCLEOTIDE SEQUENCE [LARGE SCALE GENOMIC DNA]</scope>
    <source>
        <strain evidence="2 3">DRYC-M-16</strain>
    </source>
</reference>
<name>A0ABY2KRU9_9RHOB</name>